<name>A0A1I4YC25_9MICO</name>
<reference evidence="2" key="1">
    <citation type="submission" date="2016-10" db="EMBL/GenBank/DDBJ databases">
        <authorList>
            <person name="Varghese N."/>
            <person name="Submissions S."/>
        </authorList>
    </citation>
    <scope>NUCLEOTIDE SEQUENCE [LARGE SCALE GENOMIC DNA]</scope>
    <source>
        <strain evidence="2">CGMCC 1.11101</strain>
    </source>
</reference>
<proteinExistence type="predicted"/>
<dbReference type="OrthoDB" id="5117805at2"/>
<keyword evidence="2" id="KW-1185">Reference proteome</keyword>
<evidence type="ECO:0000313" key="2">
    <source>
        <dbReference type="Proteomes" id="UP000198867"/>
    </source>
</evidence>
<dbReference type="AlphaFoldDB" id="A0A1I4YC25"/>
<dbReference type="RefSeq" id="WP_143094948.1">
    <property type="nucleotide sequence ID" value="NZ_FOVM01000001.1"/>
</dbReference>
<dbReference type="EMBL" id="FOVM01000001">
    <property type="protein sequence ID" value="SFN35595.1"/>
    <property type="molecule type" value="Genomic_DNA"/>
</dbReference>
<dbReference type="STRING" id="995034.SAMN05216219_0110"/>
<sequence>MTIQIEDVWLGDLFEGKRDVLILSRVKDPRDHPEGVKALNWYRSGMKPRRFLPVDAGEGSKLVYYSAAVDARELDVSIKIATDHAFDPEVAKKWVQTATGVAGLPAFLGAGPQGQAIVTAAGAALEIGVDLIDNLLDGEPVNLGWQMNIEATREGNFRGGWVLLTPDYINVEVSEFLWWKESAEVELEIDGEDYVVDENGKLLWRDTRKRVEEDWPYALLKVDGTRDDDLKKWKAMELTAELTTRFLSADRGPLHTDVTDAFAAFNDVRLTQEIAALDKKLGAKGLTAAKKKELKEEKQSAIDNLQDDSLRTLLLPKEKAAK</sequence>
<protein>
    <submittedName>
        <fullName evidence="1">Uncharacterized protein</fullName>
    </submittedName>
</protein>
<evidence type="ECO:0000313" key="1">
    <source>
        <dbReference type="EMBL" id="SFN35595.1"/>
    </source>
</evidence>
<gene>
    <name evidence="1" type="ORF">SAMN05216219_0110</name>
</gene>
<dbReference type="Proteomes" id="UP000198867">
    <property type="component" value="Unassembled WGS sequence"/>
</dbReference>
<organism evidence="1 2">
    <name type="scientific">Mycetocola miduiensis</name>
    <dbReference type="NCBI Taxonomy" id="995034"/>
    <lineage>
        <taxon>Bacteria</taxon>
        <taxon>Bacillati</taxon>
        <taxon>Actinomycetota</taxon>
        <taxon>Actinomycetes</taxon>
        <taxon>Micrococcales</taxon>
        <taxon>Microbacteriaceae</taxon>
        <taxon>Mycetocola</taxon>
    </lineage>
</organism>
<accession>A0A1I4YC25</accession>